<dbReference type="GO" id="GO:0005778">
    <property type="term" value="C:peroxisomal membrane"/>
    <property type="evidence" value="ECO:0007669"/>
    <property type="project" value="TreeGrafter"/>
</dbReference>
<feature type="transmembrane region" description="Helical" evidence="6">
    <location>
        <begin position="12"/>
        <end position="33"/>
    </location>
</feature>
<evidence type="ECO:0000256" key="3">
    <source>
        <dbReference type="ARBA" id="ARBA00022692"/>
    </source>
</evidence>
<feature type="transmembrane region" description="Helical" evidence="6">
    <location>
        <begin position="45"/>
        <end position="65"/>
    </location>
</feature>
<keyword evidence="8" id="KW-1185">Reference proteome</keyword>
<dbReference type="EMBL" id="JARPMG010000003">
    <property type="protein sequence ID" value="KAJ8101959.1"/>
    <property type="molecule type" value="Genomic_DNA"/>
</dbReference>
<accession>A0AAD7QUY4</accession>
<name>A0AAD7QUY4_9ASCO</name>
<dbReference type="PANTHER" id="PTHR11266:SF80">
    <property type="entry name" value="PEROXISOMAL MEMBRANE PROTEIN 2"/>
    <property type="match status" value="1"/>
</dbReference>
<dbReference type="Pfam" id="PF04117">
    <property type="entry name" value="Mpv17_PMP22"/>
    <property type="match status" value="1"/>
</dbReference>
<proteinExistence type="inferred from homology"/>
<evidence type="ECO:0000313" key="8">
    <source>
        <dbReference type="Proteomes" id="UP001217417"/>
    </source>
</evidence>
<dbReference type="AlphaFoldDB" id="A0AAD7QUY4"/>
<keyword evidence="3 6" id="KW-0812">Transmembrane</keyword>
<keyword evidence="5 6" id="KW-0472">Membrane</keyword>
<evidence type="ECO:0000256" key="6">
    <source>
        <dbReference type="RuleBase" id="RU363053"/>
    </source>
</evidence>
<sequence length="192" mass="21311">MADILKSAYVSASLQATLFSAVSYVLGQVVLSLKHSDKFVVDIDYIVLGRFMSWALVITPIGILWQQKLDNKFPSTKPKHGPSGTAISSKDSSKEYDQLNIFVKVVLTETIFSIAVNSAFIAYITYLEHGDLNFTIAKIRTVVPGLWTSSIKVWPFVTYVSFGFIPPQFRVAFTSVVGLVWGIYVNAFVISK</sequence>
<reference evidence="7" key="1">
    <citation type="submission" date="2023-03" db="EMBL/GenBank/DDBJ databases">
        <title>Near-Complete genome sequence of Lipomyces tetrasporous NRRL Y-64009, an oleaginous yeast capable of growing on lignocellulosic hydrolysates.</title>
        <authorList>
            <consortium name="Lawrence Berkeley National Laboratory"/>
            <person name="Jagtap S.S."/>
            <person name="Liu J.-J."/>
            <person name="Walukiewicz H.E."/>
            <person name="Pangilinan J."/>
            <person name="Lipzen A."/>
            <person name="Ahrendt S."/>
            <person name="Koriabine M."/>
            <person name="Cobaugh K."/>
            <person name="Salamov A."/>
            <person name="Yoshinaga Y."/>
            <person name="Ng V."/>
            <person name="Daum C."/>
            <person name="Grigoriev I.V."/>
            <person name="Slininger P.J."/>
            <person name="Dien B.S."/>
            <person name="Jin Y.-S."/>
            <person name="Rao C.V."/>
        </authorList>
    </citation>
    <scope>NUCLEOTIDE SEQUENCE</scope>
    <source>
        <strain evidence="7">NRRL Y-64009</strain>
    </source>
</reference>
<dbReference type="InterPro" id="IPR007248">
    <property type="entry name" value="Mpv17_PMP22"/>
</dbReference>
<evidence type="ECO:0000256" key="2">
    <source>
        <dbReference type="ARBA" id="ARBA00006824"/>
    </source>
</evidence>
<protein>
    <submittedName>
        <fullName evidence="7">Uncharacterized protein</fullName>
    </submittedName>
</protein>
<feature type="transmembrane region" description="Helical" evidence="6">
    <location>
        <begin position="171"/>
        <end position="190"/>
    </location>
</feature>
<dbReference type="GeneID" id="80884777"/>
<evidence type="ECO:0000256" key="1">
    <source>
        <dbReference type="ARBA" id="ARBA00004141"/>
    </source>
</evidence>
<comment type="subcellular location">
    <subcellularLocation>
        <location evidence="1">Membrane</location>
        <topology evidence="1">Multi-pass membrane protein</topology>
    </subcellularLocation>
</comment>
<organism evidence="7 8">
    <name type="scientific">Lipomyces tetrasporus</name>
    <dbReference type="NCBI Taxonomy" id="54092"/>
    <lineage>
        <taxon>Eukaryota</taxon>
        <taxon>Fungi</taxon>
        <taxon>Dikarya</taxon>
        <taxon>Ascomycota</taxon>
        <taxon>Saccharomycotina</taxon>
        <taxon>Lipomycetes</taxon>
        <taxon>Lipomycetales</taxon>
        <taxon>Lipomycetaceae</taxon>
        <taxon>Lipomyces</taxon>
    </lineage>
</organism>
<evidence type="ECO:0000313" key="7">
    <source>
        <dbReference type="EMBL" id="KAJ8101959.1"/>
    </source>
</evidence>
<evidence type="ECO:0000256" key="5">
    <source>
        <dbReference type="ARBA" id="ARBA00023136"/>
    </source>
</evidence>
<evidence type="ECO:0000256" key="4">
    <source>
        <dbReference type="ARBA" id="ARBA00022989"/>
    </source>
</evidence>
<feature type="transmembrane region" description="Helical" evidence="6">
    <location>
        <begin position="101"/>
        <end position="124"/>
    </location>
</feature>
<feature type="transmembrane region" description="Helical" evidence="6">
    <location>
        <begin position="145"/>
        <end position="165"/>
    </location>
</feature>
<gene>
    <name evidence="7" type="ORF">POJ06DRAFT_274232</name>
</gene>
<comment type="caution">
    <text evidence="7">The sequence shown here is derived from an EMBL/GenBank/DDBJ whole genome shotgun (WGS) entry which is preliminary data.</text>
</comment>
<comment type="similarity">
    <text evidence="2 6">Belongs to the peroxisomal membrane protein PXMP2/4 family.</text>
</comment>
<dbReference type="PANTHER" id="PTHR11266">
    <property type="entry name" value="PEROXISOMAL MEMBRANE PROTEIN 2, PXMP2 MPV17"/>
    <property type="match status" value="1"/>
</dbReference>
<dbReference type="Proteomes" id="UP001217417">
    <property type="component" value="Unassembled WGS sequence"/>
</dbReference>
<keyword evidence="4 6" id="KW-1133">Transmembrane helix</keyword>
<dbReference type="RefSeq" id="XP_056045409.1">
    <property type="nucleotide sequence ID" value="XM_056189611.1"/>
</dbReference>